<accession>A0A914VFQ9</accession>
<evidence type="ECO:0000313" key="3">
    <source>
        <dbReference type="WBParaSite" id="PSAMB.scaffold1949size26476.g15643.t1"/>
    </source>
</evidence>
<dbReference type="WBParaSite" id="PSAMB.scaffold1949size26476.g15643.t1">
    <property type="protein sequence ID" value="PSAMB.scaffold1949size26476.g15643.t1"/>
    <property type="gene ID" value="PSAMB.scaffold1949size26476.g15643"/>
</dbReference>
<sequence length="187" mass="21300">MDYRSRLFLSHARASPVGDADRHRPIGPTSQLGLPAQTPERRWLKKCHGGRGYGTRNADGERILDYAEAHDLRLINTFFAKPAAHLRTYYSGGKDSQIDFVLTRRRDFRLALDAKIIPSESIGPQHRPLVVTMRIELPREKRDDRNNAAQVKWWKLKERTADVIANIDLPPIDAADTAWTAFANSMQ</sequence>
<evidence type="ECO:0000256" key="1">
    <source>
        <dbReference type="SAM" id="MobiDB-lite"/>
    </source>
</evidence>
<dbReference type="Gene3D" id="3.60.10.10">
    <property type="entry name" value="Endonuclease/exonuclease/phosphatase"/>
    <property type="match status" value="1"/>
</dbReference>
<dbReference type="PANTHER" id="PTHR23227:SF83">
    <property type="entry name" value="ENDONUCLEASE_EXONUCLEASE_PHOSPHATASE DOMAIN-CONTAINING PROTEIN"/>
    <property type="match status" value="1"/>
</dbReference>
<evidence type="ECO:0000313" key="2">
    <source>
        <dbReference type="Proteomes" id="UP000887566"/>
    </source>
</evidence>
<feature type="region of interest" description="Disordered" evidence="1">
    <location>
        <begin position="14"/>
        <end position="40"/>
    </location>
</feature>
<dbReference type="InterPro" id="IPR036691">
    <property type="entry name" value="Endo/exonu/phosph_ase_sf"/>
</dbReference>
<dbReference type="PANTHER" id="PTHR23227">
    <property type="entry name" value="BUCENTAUR RELATED"/>
    <property type="match status" value="1"/>
</dbReference>
<organism evidence="2 3">
    <name type="scientific">Plectus sambesii</name>
    <dbReference type="NCBI Taxonomy" id="2011161"/>
    <lineage>
        <taxon>Eukaryota</taxon>
        <taxon>Metazoa</taxon>
        <taxon>Ecdysozoa</taxon>
        <taxon>Nematoda</taxon>
        <taxon>Chromadorea</taxon>
        <taxon>Plectida</taxon>
        <taxon>Plectina</taxon>
        <taxon>Plectoidea</taxon>
        <taxon>Plectidae</taxon>
        <taxon>Plectus</taxon>
    </lineage>
</organism>
<dbReference type="Proteomes" id="UP000887566">
    <property type="component" value="Unplaced"/>
</dbReference>
<protein>
    <submittedName>
        <fullName evidence="3">Endonuclease/exonuclease/phosphatase domain-containing protein</fullName>
    </submittedName>
</protein>
<dbReference type="InterPro" id="IPR027124">
    <property type="entry name" value="Swc5/CFDP1/2"/>
</dbReference>
<keyword evidence="2" id="KW-1185">Reference proteome</keyword>
<proteinExistence type="predicted"/>
<reference evidence="3" key="1">
    <citation type="submission" date="2022-11" db="UniProtKB">
        <authorList>
            <consortium name="WormBaseParasite"/>
        </authorList>
    </citation>
    <scope>IDENTIFICATION</scope>
</reference>
<dbReference type="AlphaFoldDB" id="A0A914VFQ9"/>
<name>A0A914VFQ9_9BILA</name>